<dbReference type="EMBL" id="PXNS01000017">
    <property type="protein sequence ID" value="PTL89102.1"/>
    <property type="molecule type" value="Genomic_DNA"/>
</dbReference>
<name>A0ABX5IRF8_9GAMM</name>
<comment type="caution">
    <text evidence="7">The sequence shown here is derived from an EMBL/GenBank/DDBJ whole genome shotgun (WGS) entry which is preliminary data.</text>
</comment>
<reference evidence="7 8" key="1">
    <citation type="submission" date="2018-03" db="EMBL/GenBank/DDBJ databases">
        <authorList>
            <person name="Zhou J."/>
            <person name="Li X."/>
            <person name="Xue M."/>
            <person name="Yin J."/>
        </authorList>
    </citation>
    <scope>NUCLEOTIDE SEQUENCE [LARGE SCALE GENOMIC DNA]</scope>
    <source>
        <strain evidence="7 8">SYSU ZJ2214</strain>
    </source>
</reference>
<feature type="binding site" evidence="6">
    <location>
        <position position="200"/>
    </location>
    <ligand>
        <name>substrate</name>
    </ligand>
</feature>
<dbReference type="InterPro" id="IPR012338">
    <property type="entry name" value="Beta-lactam/transpept-like"/>
</dbReference>
<keyword evidence="8" id="KW-1185">Reference proteome</keyword>
<dbReference type="HAMAP" id="MF_00313">
    <property type="entry name" value="Glutaminase"/>
    <property type="match status" value="1"/>
</dbReference>
<feature type="binding site" evidence="6">
    <location>
        <position position="123"/>
    </location>
    <ligand>
        <name>substrate</name>
    </ligand>
</feature>
<feature type="binding site" evidence="6">
    <location>
        <position position="266"/>
    </location>
    <ligand>
        <name>substrate</name>
    </ligand>
</feature>
<keyword evidence="4 6" id="KW-0378">Hydrolase</keyword>
<dbReference type="PANTHER" id="PTHR12544">
    <property type="entry name" value="GLUTAMINASE"/>
    <property type="match status" value="1"/>
</dbReference>
<keyword evidence="6" id="KW-0007">Acetylation</keyword>
<evidence type="ECO:0000256" key="6">
    <source>
        <dbReference type="HAMAP-Rule" id="MF_00313"/>
    </source>
</evidence>
<dbReference type="InterPro" id="IPR015868">
    <property type="entry name" value="Glutaminase"/>
</dbReference>
<evidence type="ECO:0000256" key="2">
    <source>
        <dbReference type="ARBA" id="ARBA00011881"/>
    </source>
</evidence>
<organism evidence="7 8">
    <name type="scientific">Halomonas litopenaei</name>
    <dbReference type="NCBI Taxonomy" id="2109328"/>
    <lineage>
        <taxon>Bacteria</taxon>
        <taxon>Pseudomonadati</taxon>
        <taxon>Pseudomonadota</taxon>
        <taxon>Gammaproteobacteria</taxon>
        <taxon>Oceanospirillales</taxon>
        <taxon>Halomonadaceae</taxon>
        <taxon>Halomonas</taxon>
    </lineage>
</organism>
<proteinExistence type="inferred from homology"/>
<feature type="binding site" evidence="6">
    <location>
        <position position="73"/>
    </location>
    <ligand>
        <name>substrate</name>
    </ligand>
</feature>
<dbReference type="PANTHER" id="PTHR12544:SF29">
    <property type="entry name" value="GLUTAMINASE"/>
    <property type="match status" value="1"/>
</dbReference>
<feature type="binding site" evidence="6">
    <location>
        <position position="248"/>
    </location>
    <ligand>
        <name>substrate</name>
    </ligand>
</feature>
<dbReference type="Gene3D" id="3.40.710.10">
    <property type="entry name" value="DD-peptidase/beta-lactamase superfamily"/>
    <property type="match status" value="1"/>
</dbReference>
<evidence type="ECO:0000313" key="7">
    <source>
        <dbReference type="EMBL" id="PTL89102.1"/>
    </source>
</evidence>
<evidence type="ECO:0000256" key="1">
    <source>
        <dbReference type="ARBA" id="ARBA00011076"/>
    </source>
</evidence>
<comment type="subunit">
    <text evidence="2 6">Homotetramer.</text>
</comment>
<comment type="catalytic activity">
    <reaction evidence="5 6">
        <text>L-glutamine + H2O = L-glutamate + NH4(+)</text>
        <dbReference type="Rhea" id="RHEA:15889"/>
        <dbReference type="ChEBI" id="CHEBI:15377"/>
        <dbReference type="ChEBI" id="CHEBI:28938"/>
        <dbReference type="ChEBI" id="CHEBI:29985"/>
        <dbReference type="ChEBI" id="CHEBI:58359"/>
        <dbReference type="EC" id="3.5.1.2"/>
    </reaction>
</comment>
<dbReference type="NCBIfam" id="TIGR03814">
    <property type="entry name" value="Gln_ase"/>
    <property type="match status" value="1"/>
</dbReference>
<feature type="binding site" evidence="6">
    <location>
        <position position="169"/>
    </location>
    <ligand>
        <name>substrate</name>
    </ligand>
</feature>
<gene>
    <name evidence="6" type="primary">glsA</name>
    <name evidence="7" type="ORF">C6W88_19960</name>
</gene>
<evidence type="ECO:0000256" key="4">
    <source>
        <dbReference type="ARBA" id="ARBA00022801"/>
    </source>
</evidence>
<evidence type="ECO:0000256" key="3">
    <source>
        <dbReference type="ARBA" id="ARBA00012918"/>
    </source>
</evidence>
<sequence length="313" mass="33677">MTLMGKTLTPEQLQALVERLDREARQAGEWGQVASYIPELACVDPRQFAISVCTVDGQEFHAGDAGKAFSIQSVSKVFTLALALGRHGDGLWQRVGREPSGRAFNSIVQLEVEDGIPRNPFINAGAIVTTDAVLGCNAPRDTLGEILRFLREASGDEDIHINEQVARSEHATGDRNFSLAYFLRSCGNLTNDCDRVLGTYFHHCAIEMSTAQLARATRFLCGGFEGQRMIGLERVRAINALMMTCGHYDGSGDFAYRVGFPGKSGVGGGIMAVVPNVASIAVWSPGLDRYGNSLKGTAALEGLSKATGWSVFA</sequence>
<accession>A0ABX5IRF8</accession>
<evidence type="ECO:0000313" key="8">
    <source>
        <dbReference type="Proteomes" id="UP000241895"/>
    </source>
</evidence>
<dbReference type="SUPFAM" id="SSF56601">
    <property type="entry name" value="beta-lactamase/transpeptidase-like"/>
    <property type="match status" value="1"/>
</dbReference>
<feature type="binding site" evidence="6">
    <location>
        <position position="176"/>
    </location>
    <ligand>
        <name>substrate</name>
    </ligand>
</feature>
<dbReference type="Pfam" id="PF04960">
    <property type="entry name" value="Glutaminase"/>
    <property type="match status" value="1"/>
</dbReference>
<comment type="similarity">
    <text evidence="1 6">Belongs to the glutaminase family.</text>
</comment>
<protein>
    <recommendedName>
        <fullName evidence="3 6">Glutaminase</fullName>
        <ecNumber evidence="3 6">3.5.1.2</ecNumber>
    </recommendedName>
</protein>
<dbReference type="NCBIfam" id="NF002133">
    <property type="entry name" value="PRK00971.1-2"/>
    <property type="match status" value="1"/>
</dbReference>
<evidence type="ECO:0000256" key="5">
    <source>
        <dbReference type="ARBA" id="ARBA00049534"/>
    </source>
</evidence>
<dbReference type="EC" id="3.5.1.2" evidence="3 6"/>
<dbReference type="Proteomes" id="UP000241895">
    <property type="component" value="Unassembled WGS sequence"/>
</dbReference>